<reference evidence="1 2" key="1">
    <citation type="journal article" date="2019" name="Stand. Genomic Sci.">
        <title>Draft Whole-Genome Sequence of a Novel Chryseobacterium viscerum Strain Isolated from Fresh Water at Dripping Springs, New Mexico.</title>
        <authorList>
            <person name="Kyndt J.A."/>
            <person name="Moore T.C."/>
        </authorList>
    </citation>
    <scope>NUCLEOTIDE SEQUENCE [LARGE SCALE GENOMIC DNA]</scope>
    <source>
        <strain evidence="1 2">DPS</strain>
    </source>
</reference>
<dbReference type="EMBL" id="VTPV01000001">
    <property type="protein sequence ID" value="KAB1232570.1"/>
    <property type="molecule type" value="Genomic_DNA"/>
</dbReference>
<evidence type="ECO:0000313" key="2">
    <source>
        <dbReference type="Proteomes" id="UP000326384"/>
    </source>
</evidence>
<proteinExistence type="predicted"/>
<comment type="caution">
    <text evidence="1">The sequence shown here is derived from an EMBL/GenBank/DDBJ whole genome shotgun (WGS) entry which is preliminary data.</text>
</comment>
<gene>
    <name evidence="1" type="ORF">F8D52_02070</name>
</gene>
<evidence type="ECO:0000313" key="1">
    <source>
        <dbReference type="EMBL" id="KAB1232570.1"/>
    </source>
</evidence>
<protein>
    <submittedName>
        <fullName evidence="1">Uncharacterized protein</fullName>
    </submittedName>
</protein>
<organism evidence="1 2">
    <name type="scientific">Chryseobacterium viscerum</name>
    <dbReference type="NCBI Taxonomy" id="1037377"/>
    <lineage>
        <taxon>Bacteria</taxon>
        <taxon>Pseudomonadati</taxon>
        <taxon>Bacteroidota</taxon>
        <taxon>Flavobacteriia</taxon>
        <taxon>Flavobacteriales</taxon>
        <taxon>Weeksellaceae</taxon>
        <taxon>Chryseobacterium group</taxon>
        <taxon>Chryseobacterium</taxon>
    </lineage>
</organism>
<keyword evidence="2" id="KW-1185">Reference proteome</keyword>
<name>A0A5N4BW25_9FLAO</name>
<dbReference type="Proteomes" id="UP000326384">
    <property type="component" value="Unassembled WGS sequence"/>
</dbReference>
<dbReference type="RefSeq" id="WP_152288800.1">
    <property type="nucleotide sequence ID" value="NZ_VTPV01000001.1"/>
</dbReference>
<sequence>MKKSNERIHGYNAIYYNNTAPRFHSFDWVNKRPTNFINRQVSITSGENGILDHQGHIVPQNMLDLIVDPLIKEMGKCTDEDAVKNFINAQKNTYPWLQLVYDYGKQISDRTPMFDFDENDPEEKLRGFFSIVIWNPVNICRAPEDSRRNNYPVDKIDDQVATYLSKHTAEQGVHAAWLLSLQTLIANKDNNKTLNDYINECCKTLSEQEKSGIGYYSFPWKKDSKGVLFPDN</sequence>
<accession>A0A5N4BW25</accession>